<reference evidence="2 3" key="1">
    <citation type="submission" date="2019-01" db="EMBL/GenBank/DDBJ databases">
        <authorList>
            <person name="Ferrante I. M."/>
        </authorList>
    </citation>
    <scope>NUCLEOTIDE SEQUENCE [LARGE SCALE GENOMIC DNA]</scope>
    <source>
        <strain evidence="2 3">B856</strain>
    </source>
</reference>
<dbReference type="AlphaFoldDB" id="A0A448ZE78"/>
<keyword evidence="3" id="KW-1185">Reference proteome</keyword>
<organism evidence="2 3">
    <name type="scientific">Pseudo-nitzschia multistriata</name>
    <dbReference type="NCBI Taxonomy" id="183589"/>
    <lineage>
        <taxon>Eukaryota</taxon>
        <taxon>Sar</taxon>
        <taxon>Stramenopiles</taxon>
        <taxon>Ochrophyta</taxon>
        <taxon>Bacillariophyta</taxon>
        <taxon>Bacillariophyceae</taxon>
        <taxon>Bacillariophycidae</taxon>
        <taxon>Bacillariales</taxon>
        <taxon>Bacillariaceae</taxon>
        <taxon>Pseudo-nitzschia</taxon>
    </lineage>
</organism>
<feature type="region of interest" description="Disordered" evidence="1">
    <location>
        <begin position="109"/>
        <end position="134"/>
    </location>
</feature>
<evidence type="ECO:0000313" key="2">
    <source>
        <dbReference type="EMBL" id="VEU40311.1"/>
    </source>
</evidence>
<feature type="compositionally biased region" description="Polar residues" evidence="1">
    <location>
        <begin position="15"/>
        <end position="30"/>
    </location>
</feature>
<dbReference type="OrthoDB" id="46958at2759"/>
<accession>A0A448ZE78</accession>
<sequence>MQSSTVPKQPLHQRPQPTQSKQRQPAQTAKQEPRHRKVWRRVGSAVVNCLDTAESASAAAAKASLAPSQAANQDAFAKKCRLDRTVAYFMEARREFHRMLSLTEAKLQGKEEEMQSLETYVRTQPRIGSRKRKR</sequence>
<proteinExistence type="predicted"/>
<gene>
    <name evidence="2" type="ORF">PSNMU_V1.4_AUG-EV-PASAV3_0071940</name>
</gene>
<evidence type="ECO:0000313" key="3">
    <source>
        <dbReference type="Proteomes" id="UP000291116"/>
    </source>
</evidence>
<evidence type="ECO:0000256" key="1">
    <source>
        <dbReference type="SAM" id="MobiDB-lite"/>
    </source>
</evidence>
<name>A0A448ZE78_9STRA</name>
<dbReference type="Proteomes" id="UP000291116">
    <property type="component" value="Unassembled WGS sequence"/>
</dbReference>
<protein>
    <submittedName>
        <fullName evidence="2">Uncharacterized protein</fullName>
    </submittedName>
</protein>
<dbReference type="EMBL" id="CAACVS010000271">
    <property type="protein sequence ID" value="VEU40311.1"/>
    <property type="molecule type" value="Genomic_DNA"/>
</dbReference>
<feature type="region of interest" description="Disordered" evidence="1">
    <location>
        <begin position="1"/>
        <end position="38"/>
    </location>
</feature>